<reference evidence="2" key="1">
    <citation type="journal article" date="2023" name="Plant J.">
        <title>Genome sequences and population genomics provide insights into the demographic history, inbreeding, and mutation load of two 'living fossil' tree species of Dipteronia.</title>
        <authorList>
            <person name="Feng Y."/>
            <person name="Comes H.P."/>
            <person name="Chen J."/>
            <person name="Zhu S."/>
            <person name="Lu R."/>
            <person name="Zhang X."/>
            <person name="Li P."/>
            <person name="Qiu J."/>
            <person name="Olsen K.M."/>
            <person name="Qiu Y."/>
        </authorList>
    </citation>
    <scope>NUCLEOTIDE SEQUENCE</scope>
    <source>
        <strain evidence="2">KIB01</strain>
    </source>
</reference>
<sequence length="170" mass="19928">MRCFRYCLKDRAKVWFGSLRAGSLTAWDEVCQVLFNRFFSVVKIKEIRIQCSSFTEEDDEPFHEAWGRYRQLLEQIPPHMVTDEYKVRTFYDWFTTFTQASVDNARGGLITNKSAAEIFEIYETMALNSQHRSSTSRRGGKHRVSQDTEMTIQMARLTKQVEAMARNMGQ</sequence>
<dbReference type="Proteomes" id="UP001280121">
    <property type="component" value="Unassembled WGS sequence"/>
</dbReference>
<comment type="caution">
    <text evidence="2">The sequence shown here is derived from an EMBL/GenBank/DDBJ whole genome shotgun (WGS) entry which is preliminary data.</text>
</comment>
<dbReference type="InterPro" id="IPR005162">
    <property type="entry name" value="Retrotrans_gag_dom"/>
</dbReference>
<dbReference type="EMBL" id="JANJYI010000009">
    <property type="protein sequence ID" value="KAK2635898.1"/>
    <property type="molecule type" value="Genomic_DNA"/>
</dbReference>
<dbReference type="PANTHER" id="PTHR33223:SF11">
    <property type="entry name" value="ELEMENT PROTEIN, PUTATIVE-RELATED"/>
    <property type="match status" value="1"/>
</dbReference>
<dbReference type="AlphaFoldDB" id="A0AAD9WMX9"/>
<organism evidence="2 3">
    <name type="scientific">Dipteronia dyeriana</name>
    <dbReference type="NCBI Taxonomy" id="168575"/>
    <lineage>
        <taxon>Eukaryota</taxon>
        <taxon>Viridiplantae</taxon>
        <taxon>Streptophyta</taxon>
        <taxon>Embryophyta</taxon>
        <taxon>Tracheophyta</taxon>
        <taxon>Spermatophyta</taxon>
        <taxon>Magnoliopsida</taxon>
        <taxon>eudicotyledons</taxon>
        <taxon>Gunneridae</taxon>
        <taxon>Pentapetalae</taxon>
        <taxon>rosids</taxon>
        <taxon>malvids</taxon>
        <taxon>Sapindales</taxon>
        <taxon>Sapindaceae</taxon>
        <taxon>Hippocastanoideae</taxon>
        <taxon>Acereae</taxon>
        <taxon>Dipteronia</taxon>
    </lineage>
</organism>
<gene>
    <name evidence="2" type="ORF">Ddye_030690</name>
</gene>
<proteinExistence type="predicted"/>
<feature type="domain" description="Retrotransposon gag" evidence="1">
    <location>
        <begin position="4"/>
        <end position="93"/>
    </location>
</feature>
<dbReference type="Pfam" id="PF03732">
    <property type="entry name" value="Retrotrans_gag"/>
    <property type="match status" value="1"/>
</dbReference>
<dbReference type="PANTHER" id="PTHR33223">
    <property type="entry name" value="CCHC-TYPE DOMAIN-CONTAINING PROTEIN"/>
    <property type="match status" value="1"/>
</dbReference>
<name>A0AAD9WMX9_9ROSI</name>
<accession>A0AAD9WMX9</accession>
<evidence type="ECO:0000313" key="2">
    <source>
        <dbReference type="EMBL" id="KAK2635898.1"/>
    </source>
</evidence>
<protein>
    <recommendedName>
        <fullName evidence="1">Retrotransposon gag domain-containing protein</fullName>
    </recommendedName>
</protein>
<keyword evidence="3" id="KW-1185">Reference proteome</keyword>
<evidence type="ECO:0000313" key="3">
    <source>
        <dbReference type="Proteomes" id="UP001280121"/>
    </source>
</evidence>
<evidence type="ECO:0000259" key="1">
    <source>
        <dbReference type="Pfam" id="PF03732"/>
    </source>
</evidence>